<evidence type="ECO:0000313" key="6">
    <source>
        <dbReference type="EMBL" id="KAF2094073.1"/>
    </source>
</evidence>
<dbReference type="PANTHER" id="PTHR11360">
    <property type="entry name" value="MONOCARBOXYLATE TRANSPORTER"/>
    <property type="match status" value="1"/>
</dbReference>
<dbReference type="InterPro" id="IPR011701">
    <property type="entry name" value="MFS"/>
</dbReference>
<comment type="caution">
    <text evidence="6">The sequence shown here is derived from an EMBL/GenBank/DDBJ whole genome shotgun (WGS) entry which is preliminary data.</text>
</comment>
<keyword evidence="7" id="KW-1185">Reference proteome</keyword>
<feature type="transmembrane region" description="Helical" evidence="4">
    <location>
        <begin position="364"/>
        <end position="388"/>
    </location>
</feature>
<feature type="transmembrane region" description="Helical" evidence="4">
    <location>
        <begin position="408"/>
        <end position="428"/>
    </location>
</feature>
<evidence type="ECO:0000313" key="7">
    <source>
        <dbReference type="Proteomes" id="UP000799772"/>
    </source>
</evidence>
<feature type="transmembrane region" description="Helical" evidence="4">
    <location>
        <begin position="202"/>
        <end position="223"/>
    </location>
</feature>
<name>A0A9P4I6Y7_9PEZI</name>
<keyword evidence="4" id="KW-1133">Transmembrane helix</keyword>
<keyword evidence="4" id="KW-0812">Transmembrane</keyword>
<evidence type="ECO:0000259" key="5">
    <source>
        <dbReference type="PROSITE" id="PS50850"/>
    </source>
</evidence>
<dbReference type="GO" id="GO:0022857">
    <property type="term" value="F:transmembrane transporter activity"/>
    <property type="evidence" value="ECO:0007669"/>
    <property type="project" value="InterPro"/>
</dbReference>
<keyword evidence="4" id="KW-0472">Membrane</keyword>
<feature type="transmembrane region" description="Helical" evidence="4">
    <location>
        <begin position="273"/>
        <end position="293"/>
    </location>
</feature>
<feature type="region of interest" description="Disordered" evidence="3">
    <location>
        <begin position="1"/>
        <end position="37"/>
    </location>
</feature>
<feature type="transmembrane region" description="Helical" evidence="4">
    <location>
        <begin position="305"/>
        <end position="326"/>
    </location>
</feature>
<reference evidence="6" key="1">
    <citation type="journal article" date="2020" name="Stud. Mycol.">
        <title>101 Dothideomycetes genomes: a test case for predicting lifestyles and emergence of pathogens.</title>
        <authorList>
            <person name="Haridas S."/>
            <person name="Albert R."/>
            <person name="Binder M."/>
            <person name="Bloem J."/>
            <person name="Labutti K."/>
            <person name="Salamov A."/>
            <person name="Andreopoulos B."/>
            <person name="Baker S."/>
            <person name="Barry K."/>
            <person name="Bills G."/>
            <person name="Bluhm B."/>
            <person name="Cannon C."/>
            <person name="Castanera R."/>
            <person name="Culley D."/>
            <person name="Daum C."/>
            <person name="Ezra D."/>
            <person name="Gonzalez J."/>
            <person name="Henrissat B."/>
            <person name="Kuo A."/>
            <person name="Liang C."/>
            <person name="Lipzen A."/>
            <person name="Lutzoni F."/>
            <person name="Magnuson J."/>
            <person name="Mondo S."/>
            <person name="Nolan M."/>
            <person name="Ohm R."/>
            <person name="Pangilinan J."/>
            <person name="Park H.-J."/>
            <person name="Ramirez L."/>
            <person name="Alfaro M."/>
            <person name="Sun H."/>
            <person name="Tritt A."/>
            <person name="Yoshinaga Y."/>
            <person name="Zwiers L.-H."/>
            <person name="Turgeon B."/>
            <person name="Goodwin S."/>
            <person name="Spatafora J."/>
            <person name="Crous P."/>
            <person name="Grigoriev I."/>
        </authorList>
    </citation>
    <scope>NUCLEOTIDE SEQUENCE</scope>
    <source>
        <strain evidence="6">CBS 133067</strain>
    </source>
</reference>
<dbReference type="Proteomes" id="UP000799772">
    <property type="component" value="Unassembled WGS sequence"/>
</dbReference>
<feature type="transmembrane region" description="Helical" evidence="4">
    <location>
        <begin position="45"/>
        <end position="70"/>
    </location>
</feature>
<dbReference type="InterPro" id="IPR050327">
    <property type="entry name" value="Proton-linked_MCT"/>
</dbReference>
<dbReference type="Pfam" id="PF07690">
    <property type="entry name" value="MFS_1"/>
    <property type="match status" value="1"/>
</dbReference>
<dbReference type="GO" id="GO:0016020">
    <property type="term" value="C:membrane"/>
    <property type="evidence" value="ECO:0007669"/>
    <property type="project" value="UniProtKB-SubCell"/>
</dbReference>
<evidence type="ECO:0000256" key="4">
    <source>
        <dbReference type="SAM" id="Phobius"/>
    </source>
</evidence>
<dbReference type="AlphaFoldDB" id="A0A9P4I6Y7"/>
<dbReference type="PANTHER" id="PTHR11360:SF305">
    <property type="entry name" value="MAJOR FACILITATOR SUPERFAMILY (MFS) PROFILE DOMAIN-CONTAINING PROTEIN"/>
    <property type="match status" value="1"/>
</dbReference>
<dbReference type="OrthoDB" id="6499973at2759"/>
<feature type="domain" description="Major facilitator superfamily (MFS) profile" evidence="5">
    <location>
        <begin position="244"/>
        <end position="438"/>
    </location>
</feature>
<dbReference type="PROSITE" id="PS50850">
    <property type="entry name" value="MFS"/>
    <property type="match status" value="1"/>
</dbReference>
<protein>
    <submittedName>
        <fullName evidence="6">MFS general substrate transporter</fullName>
    </submittedName>
</protein>
<gene>
    <name evidence="6" type="ORF">NA57DRAFT_47062</name>
</gene>
<evidence type="ECO:0000256" key="1">
    <source>
        <dbReference type="ARBA" id="ARBA00004141"/>
    </source>
</evidence>
<sequence length="438" mass="45907">MVSSDGTPLELSEAPRDTNLLPEQTDAPSTALPLDPSPQVPEGGYGWIVVIACAIITWWFVGTGYSWGVIQGRLVKEGVSKASTLSFVGALMVAFIAIMAIPNARIIQAIGAQKTGIIGISLLGLGELLSGSTTNNVGGLFATTGFIMGVGTRLFPSTSHCPAQYFHRKRGLANGIVYAGGGLGGAVISLVMEAIVRSLGPAWTFRIIGFLTLGTGLPAAWMIRERAPTQRRKLVEWSLFRSLRFDLLFFAGVVATFPLFVPPFFLPLFAQSIGLSASVGAALVAAFNFSSALGRIGLGLCCDYVGPINALFVSLMLSSLSMLTIWPVSRSLAPLVVFVVINGAANGGFFATMPTVVGNVFGSVRVTVAMGIIVTGWAGGYLMGGPIAAYLLDAFGGTDAGITAYRPAMYYSGSMLMAATILVGAMRLKSEKALLKKV</sequence>
<feature type="transmembrane region" description="Helical" evidence="4">
    <location>
        <begin position="176"/>
        <end position="196"/>
    </location>
</feature>
<dbReference type="InterPro" id="IPR036259">
    <property type="entry name" value="MFS_trans_sf"/>
</dbReference>
<accession>A0A9P4I6Y7</accession>
<dbReference type="SUPFAM" id="SSF103473">
    <property type="entry name" value="MFS general substrate transporter"/>
    <property type="match status" value="1"/>
</dbReference>
<evidence type="ECO:0000256" key="2">
    <source>
        <dbReference type="ARBA" id="ARBA00006727"/>
    </source>
</evidence>
<dbReference type="InterPro" id="IPR020846">
    <property type="entry name" value="MFS_dom"/>
</dbReference>
<comment type="similarity">
    <text evidence="2">Belongs to the major facilitator superfamily. Monocarboxylate porter (TC 2.A.1.13) family.</text>
</comment>
<comment type="subcellular location">
    <subcellularLocation>
        <location evidence="1">Membrane</location>
        <topology evidence="1">Multi-pass membrane protein</topology>
    </subcellularLocation>
</comment>
<dbReference type="Gene3D" id="1.20.1250.20">
    <property type="entry name" value="MFS general substrate transporter like domains"/>
    <property type="match status" value="2"/>
</dbReference>
<proteinExistence type="inferred from homology"/>
<feature type="transmembrane region" description="Helical" evidence="4">
    <location>
        <begin position="82"/>
        <end position="101"/>
    </location>
</feature>
<feature type="transmembrane region" description="Helical" evidence="4">
    <location>
        <begin position="243"/>
        <end position="261"/>
    </location>
</feature>
<evidence type="ECO:0000256" key="3">
    <source>
        <dbReference type="SAM" id="MobiDB-lite"/>
    </source>
</evidence>
<dbReference type="EMBL" id="ML978135">
    <property type="protein sequence ID" value="KAF2094073.1"/>
    <property type="molecule type" value="Genomic_DNA"/>
</dbReference>
<feature type="transmembrane region" description="Helical" evidence="4">
    <location>
        <begin position="332"/>
        <end position="352"/>
    </location>
</feature>
<feature type="transmembrane region" description="Helical" evidence="4">
    <location>
        <begin position="137"/>
        <end position="155"/>
    </location>
</feature>
<organism evidence="6 7">
    <name type="scientific">Rhizodiscina lignyota</name>
    <dbReference type="NCBI Taxonomy" id="1504668"/>
    <lineage>
        <taxon>Eukaryota</taxon>
        <taxon>Fungi</taxon>
        <taxon>Dikarya</taxon>
        <taxon>Ascomycota</taxon>
        <taxon>Pezizomycotina</taxon>
        <taxon>Dothideomycetes</taxon>
        <taxon>Pleosporomycetidae</taxon>
        <taxon>Aulographales</taxon>
        <taxon>Rhizodiscinaceae</taxon>
        <taxon>Rhizodiscina</taxon>
    </lineage>
</organism>